<proteinExistence type="predicted"/>
<evidence type="ECO:0000313" key="2">
    <source>
        <dbReference type="Proteomes" id="UP000294933"/>
    </source>
</evidence>
<evidence type="ECO:0000313" key="1">
    <source>
        <dbReference type="EMBL" id="TDL17479.1"/>
    </source>
</evidence>
<accession>A0A4Y7PSD8</accession>
<name>A0A4Y7PSD8_9AGAM</name>
<organism evidence="1 2">
    <name type="scientific">Rickenella mellea</name>
    <dbReference type="NCBI Taxonomy" id="50990"/>
    <lineage>
        <taxon>Eukaryota</taxon>
        <taxon>Fungi</taxon>
        <taxon>Dikarya</taxon>
        <taxon>Basidiomycota</taxon>
        <taxon>Agaricomycotina</taxon>
        <taxon>Agaricomycetes</taxon>
        <taxon>Hymenochaetales</taxon>
        <taxon>Rickenellaceae</taxon>
        <taxon>Rickenella</taxon>
    </lineage>
</organism>
<dbReference type="STRING" id="50990.A0A4Y7PSD8"/>
<sequence length="145" mass="16595">MPVLLDISIIFECEMSKSTVQQVFSGIISMAKDCPMLERFAIGFTGIPTLQTNVLRALAFSLPSLREVNISGPGLCFHEHRNPDKPPSWRVLRVDDCNSKDYSKILKMVKFMKESGECWEAFQLHISGWQIPEELKRFLGNKLQY</sequence>
<reference evidence="1 2" key="1">
    <citation type="submission" date="2018-06" db="EMBL/GenBank/DDBJ databases">
        <title>A transcriptomic atlas of mushroom development highlights an independent origin of complex multicellularity.</title>
        <authorList>
            <consortium name="DOE Joint Genome Institute"/>
            <person name="Krizsan K."/>
            <person name="Almasi E."/>
            <person name="Merenyi Z."/>
            <person name="Sahu N."/>
            <person name="Viragh M."/>
            <person name="Koszo T."/>
            <person name="Mondo S."/>
            <person name="Kiss B."/>
            <person name="Balint B."/>
            <person name="Kues U."/>
            <person name="Barry K."/>
            <person name="Hegedus J.C."/>
            <person name="Henrissat B."/>
            <person name="Johnson J."/>
            <person name="Lipzen A."/>
            <person name="Ohm R."/>
            <person name="Nagy I."/>
            <person name="Pangilinan J."/>
            <person name="Yan J."/>
            <person name="Xiong Y."/>
            <person name="Grigoriev I.V."/>
            <person name="Hibbett D.S."/>
            <person name="Nagy L.G."/>
        </authorList>
    </citation>
    <scope>NUCLEOTIDE SEQUENCE [LARGE SCALE GENOMIC DNA]</scope>
    <source>
        <strain evidence="1 2">SZMC22713</strain>
    </source>
</reference>
<dbReference type="AlphaFoldDB" id="A0A4Y7PSD8"/>
<dbReference type="EMBL" id="ML170221">
    <property type="protein sequence ID" value="TDL17479.1"/>
    <property type="molecule type" value="Genomic_DNA"/>
</dbReference>
<dbReference type="Proteomes" id="UP000294933">
    <property type="component" value="Unassembled WGS sequence"/>
</dbReference>
<gene>
    <name evidence="1" type="ORF">BD410DRAFT_549366</name>
</gene>
<evidence type="ECO:0008006" key="3">
    <source>
        <dbReference type="Google" id="ProtNLM"/>
    </source>
</evidence>
<protein>
    <recommendedName>
        <fullName evidence="3">F-box domain-containing protein</fullName>
    </recommendedName>
</protein>
<dbReference type="VEuPathDB" id="FungiDB:BD410DRAFT_549366"/>
<keyword evidence="2" id="KW-1185">Reference proteome</keyword>